<evidence type="ECO:0000313" key="2">
    <source>
        <dbReference type="EMBL" id="RJF88936.1"/>
    </source>
</evidence>
<keyword evidence="1" id="KW-1133">Transmembrane helix</keyword>
<accession>A0A418WFZ5</accession>
<keyword evidence="3" id="KW-1185">Reference proteome</keyword>
<dbReference type="InterPro" id="IPR021830">
    <property type="entry name" value="DUF3422"/>
</dbReference>
<gene>
    <name evidence="2" type="ORF">D3874_19760</name>
</gene>
<evidence type="ECO:0000256" key="1">
    <source>
        <dbReference type="SAM" id="Phobius"/>
    </source>
</evidence>
<keyword evidence="1" id="KW-0472">Membrane</keyword>
<evidence type="ECO:0000313" key="3">
    <source>
        <dbReference type="Proteomes" id="UP000284605"/>
    </source>
</evidence>
<dbReference type="Pfam" id="PF11902">
    <property type="entry name" value="DUF3422"/>
    <property type="match status" value="1"/>
</dbReference>
<reference evidence="2 3" key="1">
    <citation type="submission" date="2018-09" db="EMBL/GenBank/DDBJ databases">
        <authorList>
            <person name="Zhu H."/>
        </authorList>
    </citation>
    <scope>NUCLEOTIDE SEQUENCE [LARGE SCALE GENOMIC DNA]</scope>
    <source>
        <strain evidence="2 3">K1W22B-8</strain>
    </source>
</reference>
<dbReference type="RefSeq" id="WP_119779954.1">
    <property type="nucleotide sequence ID" value="NZ_QYUK01000011.1"/>
</dbReference>
<dbReference type="EMBL" id="QYUK01000011">
    <property type="protein sequence ID" value="RJF88936.1"/>
    <property type="molecule type" value="Genomic_DNA"/>
</dbReference>
<dbReference type="Proteomes" id="UP000284605">
    <property type="component" value="Unassembled WGS sequence"/>
</dbReference>
<protein>
    <submittedName>
        <fullName evidence="2">DUF3422 family protein</fullName>
    </submittedName>
</protein>
<dbReference type="OrthoDB" id="9767470at2"/>
<dbReference type="AlphaFoldDB" id="A0A418WFZ5"/>
<keyword evidence="1" id="KW-0812">Transmembrane</keyword>
<organism evidence="2 3">
    <name type="scientific">Oleomonas cavernae</name>
    <dbReference type="NCBI Taxonomy" id="2320859"/>
    <lineage>
        <taxon>Bacteria</taxon>
        <taxon>Pseudomonadati</taxon>
        <taxon>Pseudomonadota</taxon>
        <taxon>Alphaproteobacteria</taxon>
        <taxon>Acetobacterales</taxon>
        <taxon>Acetobacteraceae</taxon>
        <taxon>Oleomonas</taxon>
    </lineage>
</organism>
<feature type="transmembrane region" description="Helical" evidence="1">
    <location>
        <begin position="395"/>
        <end position="413"/>
    </location>
</feature>
<comment type="caution">
    <text evidence="2">The sequence shown here is derived from an EMBL/GenBank/DDBJ whole genome shotgun (WGS) entry which is preliminary data.</text>
</comment>
<name>A0A418WFZ5_9PROT</name>
<proteinExistence type="predicted"/>
<sequence length="426" mass="46687">MFDIAADHPLRRRLADELHARPTLPVEAPARIFHMARHSEVDPAADLAYLTALCLRIGHEAPPAGTRQFRLSLDGAVVKWERYTEFCAWTVVVPGADFGAMPPAVCDAINQAPGLTLAAVDLELYRGIEPAVAAAEARFDWSNLVASNLGGGRATMWSDFRLGEDGKVKLILGVREDLVPRTIGNVVQRFLDIETYRMMALLALPLAQSVNQRTTVLDRRLAKLTAAFAPSAAGSERVADETLMGELGAIASEVEHLAAESTWRFGAAAAYHALVEDRIADMREESVSGLETVGFFMARRLTPAMRTCRSAADRQESLSERVARSSQILRARIEIALEAQNQALLRSMEKRAGLQLRLQETVEGLSVVAISYYLIGLSGYLLKGLEDVMPGLPKPSISLAVLLPFVVGAVYLLSRRLHRRLHNGHH</sequence>